<sequence>MANGTGEGQWKQEEEEGEGGEGAEEEEERGEEEQGEEEGEGEEGGEEERGEEGEEEGEGEEERAQDRTGGFSVFGDCWLLRRERNSKRLVNSAEQRNAVETTDASNRRKEISRFGQETPTTEPDANRHKQSREKLWILHFTTQDRPQARTLLKGA</sequence>
<feature type="compositionally biased region" description="Acidic residues" evidence="1">
    <location>
        <begin position="13"/>
        <end position="63"/>
    </location>
</feature>
<feature type="region of interest" description="Disordered" evidence="1">
    <location>
        <begin position="88"/>
        <end position="132"/>
    </location>
</feature>
<organism evidence="2 3">
    <name type="scientific">Toxoplasma gondii VAND</name>
    <dbReference type="NCBI Taxonomy" id="933077"/>
    <lineage>
        <taxon>Eukaryota</taxon>
        <taxon>Sar</taxon>
        <taxon>Alveolata</taxon>
        <taxon>Apicomplexa</taxon>
        <taxon>Conoidasida</taxon>
        <taxon>Coccidia</taxon>
        <taxon>Eucoccidiorida</taxon>
        <taxon>Eimeriorina</taxon>
        <taxon>Sarcocystidae</taxon>
        <taxon>Toxoplasma</taxon>
    </lineage>
</organism>
<evidence type="ECO:0000313" key="3">
    <source>
        <dbReference type="Proteomes" id="UP000028840"/>
    </source>
</evidence>
<comment type="caution">
    <text evidence="2">The sequence shown here is derived from an EMBL/GenBank/DDBJ whole genome shotgun (WGS) entry which is preliminary data.</text>
</comment>
<evidence type="ECO:0000256" key="1">
    <source>
        <dbReference type="SAM" id="MobiDB-lite"/>
    </source>
</evidence>
<gene>
    <name evidence="2" type="ORF">TGVAND_438220</name>
</gene>
<feature type="region of interest" description="Disordered" evidence="1">
    <location>
        <begin position="1"/>
        <end position="75"/>
    </location>
</feature>
<name>A0A086PJV1_TOXGO</name>
<feature type="compositionally biased region" description="Polar residues" evidence="1">
    <location>
        <begin position="88"/>
        <end position="104"/>
    </location>
</feature>
<dbReference type="Proteomes" id="UP000028840">
    <property type="component" value="Unassembled WGS sequence"/>
</dbReference>
<reference evidence="2 3" key="1">
    <citation type="submission" date="2014-08" db="EMBL/GenBank/DDBJ databases">
        <authorList>
            <person name="Sibley D."/>
            <person name="Venepally P."/>
            <person name="Karamycheva S."/>
            <person name="Hadjithomas M."/>
            <person name="Khan A."/>
            <person name="Brunk B."/>
            <person name="Roos D."/>
            <person name="Caler E."/>
            <person name="Lorenzi H."/>
        </authorList>
    </citation>
    <scope>NUCLEOTIDE SEQUENCE [LARGE SCALE GENOMIC DNA]</scope>
    <source>
        <strain evidence="2 3">VAND</strain>
    </source>
</reference>
<dbReference type="VEuPathDB" id="ToxoDB:TGVAND_438220"/>
<protein>
    <submittedName>
        <fullName evidence="2">Uncharacterized protein</fullName>
    </submittedName>
</protein>
<accession>A0A086PJV1</accession>
<dbReference type="AlphaFoldDB" id="A0A086PJV1"/>
<proteinExistence type="predicted"/>
<evidence type="ECO:0000313" key="2">
    <source>
        <dbReference type="EMBL" id="KFH00633.1"/>
    </source>
</evidence>
<dbReference type="EMBL" id="AEYJ02001623">
    <property type="protein sequence ID" value="KFH00633.1"/>
    <property type="molecule type" value="Genomic_DNA"/>
</dbReference>
<reference evidence="2 3" key="2">
    <citation type="journal article" date="2015" name="Eukaryot. Cell">
        <title>Genetic mapping reveals that sinefungin resistance in Toxoplasma gondii is controlled by a putative amino acid transporter locus that can be used as a negative selectable marker.</title>
        <authorList>
            <person name="Behnke M.S."/>
            <person name="Khan A."/>
            <person name="Sibley L.D."/>
        </authorList>
    </citation>
    <scope>NUCLEOTIDE SEQUENCE [LARGE SCALE GENOMIC DNA]</scope>
    <source>
        <strain evidence="2 3">VAND</strain>
    </source>
</reference>